<evidence type="ECO:0000256" key="1">
    <source>
        <dbReference type="ARBA" id="ARBA00010370"/>
    </source>
</evidence>
<feature type="binding site" evidence="10">
    <location>
        <position position="194"/>
    </location>
    <ligand>
        <name>Zn(2+)</name>
        <dbReference type="ChEBI" id="CHEBI:29105"/>
        <label>1</label>
    </ligand>
</feature>
<dbReference type="GO" id="GO:0008270">
    <property type="term" value="F:zinc ion binding"/>
    <property type="evidence" value="ECO:0007669"/>
    <property type="project" value="InterPro"/>
</dbReference>
<evidence type="ECO:0000256" key="11">
    <source>
        <dbReference type="PIRSR" id="PIRSR621190-5"/>
    </source>
</evidence>
<dbReference type="InterPro" id="IPR036365">
    <property type="entry name" value="PGBD-like_sf"/>
</dbReference>
<dbReference type="PROSITE" id="PS00546">
    <property type="entry name" value="CYSTEINE_SWITCH"/>
    <property type="match status" value="1"/>
</dbReference>
<evidence type="ECO:0000256" key="12">
    <source>
        <dbReference type="SAM" id="SignalP"/>
    </source>
</evidence>
<dbReference type="PRINTS" id="PR00138">
    <property type="entry name" value="MATRIXIN"/>
</dbReference>
<protein>
    <submittedName>
        <fullName evidence="14">Peptidase M10A</fullName>
        <ecNumber evidence="14">3.4.24.80</ecNumber>
    </submittedName>
</protein>
<evidence type="ECO:0000256" key="3">
    <source>
        <dbReference type="ARBA" id="ARBA00022723"/>
    </source>
</evidence>
<feature type="binding site" evidence="10">
    <location>
        <position position="199"/>
    </location>
    <ligand>
        <name>Ca(2+)</name>
        <dbReference type="ChEBI" id="CHEBI:29108"/>
        <label>1</label>
    </ligand>
</feature>
<feature type="binding site" evidence="10">
    <location>
        <position position="230"/>
    </location>
    <ligand>
        <name>Zn(2+)</name>
        <dbReference type="ChEBI" id="CHEBI:29105"/>
        <label>2</label>
        <note>catalytic</note>
    </ligand>
</feature>
<evidence type="ECO:0000313" key="14">
    <source>
        <dbReference type="EMBL" id="KAJ7394748.1"/>
    </source>
</evidence>
<evidence type="ECO:0000256" key="5">
    <source>
        <dbReference type="ARBA" id="ARBA00022801"/>
    </source>
</evidence>
<dbReference type="Proteomes" id="UP001163046">
    <property type="component" value="Unassembled WGS sequence"/>
</dbReference>
<feature type="binding site" evidence="10">
    <location>
        <position position="177"/>
    </location>
    <ligand>
        <name>Ca(2+)</name>
        <dbReference type="ChEBI" id="CHEBI:29108"/>
        <label>3</label>
    </ligand>
</feature>
<comment type="cofactor">
    <cofactor evidence="10">
        <name>Zn(2+)</name>
        <dbReference type="ChEBI" id="CHEBI:29105"/>
    </cofactor>
    <text evidence="10">Binds 2 Zn(2+) ions per subunit.</text>
</comment>
<name>A0A9X0A7R8_9CNID</name>
<evidence type="ECO:0000256" key="8">
    <source>
        <dbReference type="ARBA" id="ARBA00023145"/>
    </source>
</evidence>
<dbReference type="Pfam" id="PF01471">
    <property type="entry name" value="PG_binding_1"/>
    <property type="match status" value="1"/>
</dbReference>
<feature type="active site" evidence="9">
    <location>
        <position position="221"/>
    </location>
</feature>
<dbReference type="InterPro" id="IPR024079">
    <property type="entry name" value="MetalloPept_cat_dom_sf"/>
</dbReference>
<feature type="binding site" evidence="10">
    <location>
        <position position="220"/>
    </location>
    <ligand>
        <name>Zn(2+)</name>
        <dbReference type="ChEBI" id="CHEBI:29105"/>
        <label>2</label>
        <note>catalytic</note>
    </ligand>
</feature>
<evidence type="ECO:0000256" key="9">
    <source>
        <dbReference type="PIRSR" id="PIRSR621190-1"/>
    </source>
</evidence>
<evidence type="ECO:0000256" key="7">
    <source>
        <dbReference type="ARBA" id="ARBA00023049"/>
    </source>
</evidence>
<dbReference type="GO" id="GO:0031012">
    <property type="term" value="C:extracellular matrix"/>
    <property type="evidence" value="ECO:0007669"/>
    <property type="project" value="InterPro"/>
</dbReference>
<feature type="binding site" evidence="10">
    <location>
        <position position="224"/>
    </location>
    <ligand>
        <name>Zn(2+)</name>
        <dbReference type="ChEBI" id="CHEBI:29105"/>
        <label>2</label>
        <note>catalytic</note>
    </ligand>
</feature>
<proteinExistence type="inferred from homology"/>
<feature type="signal peptide" evidence="12">
    <location>
        <begin position="1"/>
        <end position="18"/>
    </location>
</feature>
<dbReference type="GO" id="GO:0004222">
    <property type="term" value="F:metalloendopeptidase activity"/>
    <property type="evidence" value="ECO:0007669"/>
    <property type="project" value="InterPro"/>
</dbReference>
<comment type="caution">
    <text evidence="14">The sequence shown here is derived from an EMBL/GenBank/DDBJ whole genome shotgun (WGS) entry which is preliminary data.</text>
</comment>
<dbReference type="SUPFAM" id="SSF55486">
    <property type="entry name" value="Metalloproteases ('zincins'), catalytic domain"/>
    <property type="match status" value="1"/>
</dbReference>
<feature type="binding site" evidence="10">
    <location>
        <position position="197"/>
    </location>
    <ligand>
        <name>Ca(2+)</name>
        <dbReference type="ChEBI" id="CHEBI:29108"/>
        <label>1</label>
    </ligand>
</feature>
<keyword evidence="7" id="KW-0482">Metalloprotease</keyword>
<dbReference type="AlphaFoldDB" id="A0A9X0A7R8"/>
<evidence type="ECO:0000256" key="2">
    <source>
        <dbReference type="ARBA" id="ARBA00022670"/>
    </source>
</evidence>
<feature type="binding site" evidence="10">
    <location>
        <position position="238"/>
    </location>
    <ligand>
        <name>Zn(2+)</name>
        <dbReference type="ChEBI" id="CHEBI:29105"/>
        <label>2</label>
        <note>catalytic</note>
    </ligand>
</feature>
<keyword evidence="5 14" id="KW-0378">Hydrolase</keyword>
<feature type="binding site" evidence="10">
    <location>
        <position position="162"/>
    </location>
    <ligand>
        <name>Zn(2+)</name>
        <dbReference type="ChEBI" id="CHEBI:29105"/>
        <label>1</label>
    </ligand>
</feature>
<dbReference type="PANTHER" id="PTHR10201:SF291">
    <property type="entry name" value="MATRIX METALLOPROTEINASE 1, ISOFORM C-RELATED"/>
    <property type="match status" value="1"/>
</dbReference>
<dbReference type="InterPro" id="IPR001818">
    <property type="entry name" value="Pept_M10_metallopeptidase"/>
</dbReference>
<dbReference type="InterPro" id="IPR021158">
    <property type="entry name" value="Pept_M10A_Zn_BS"/>
</dbReference>
<evidence type="ECO:0000256" key="6">
    <source>
        <dbReference type="ARBA" id="ARBA00022833"/>
    </source>
</evidence>
<keyword evidence="10" id="KW-0106">Calcium</keyword>
<dbReference type="OrthoDB" id="406838at2759"/>
<dbReference type="EMBL" id="MU825396">
    <property type="protein sequence ID" value="KAJ7394748.1"/>
    <property type="molecule type" value="Genomic_DNA"/>
</dbReference>
<evidence type="ECO:0000256" key="4">
    <source>
        <dbReference type="ARBA" id="ARBA00022729"/>
    </source>
</evidence>
<dbReference type="Pfam" id="PF00413">
    <property type="entry name" value="Peptidase_M10"/>
    <property type="match status" value="1"/>
</dbReference>
<dbReference type="CDD" id="cd04278">
    <property type="entry name" value="ZnMc_MMP"/>
    <property type="match status" value="1"/>
</dbReference>
<dbReference type="InterPro" id="IPR006026">
    <property type="entry name" value="Peptidase_Metallo"/>
</dbReference>
<dbReference type="EC" id="3.4.24.80" evidence="14"/>
<dbReference type="GO" id="GO:0030574">
    <property type="term" value="P:collagen catabolic process"/>
    <property type="evidence" value="ECO:0007669"/>
    <property type="project" value="TreeGrafter"/>
</dbReference>
<feature type="binding site" evidence="10">
    <location>
        <position position="116"/>
    </location>
    <ligand>
        <name>Ca(2+)</name>
        <dbReference type="ChEBI" id="CHEBI:29108"/>
        <label>1</label>
    </ligand>
</feature>
<feature type="chain" id="PRO_5040817943" evidence="12">
    <location>
        <begin position="19"/>
        <end position="262"/>
    </location>
</feature>
<keyword evidence="2" id="KW-0645">Protease</keyword>
<dbReference type="InterPro" id="IPR002477">
    <property type="entry name" value="Peptidoglycan-bd-like"/>
</dbReference>
<accession>A0A9X0A7R8</accession>
<feature type="binding site" evidence="10">
    <location>
        <position position="184"/>
    </location>
    <ligand>
        <name>Zn(2+)</name>
        <dbReference type="ChEBI" id="CHEBI:29105"/>
        <label>1</label>
    </ligand>
</feature>
<dbReference type="GO" id="GO:0030198">
    <property type="term" value="P:extracellular matrix organization"/>
    <property type="evidence" value="ECO:0007669"/>
    <property type="project" value="TreeGrafter"/>
</dbReference>
<sequence length="262" mass="30268">MLFLILLVFLFSSHSAVCEVQEDDGDFALKFLSQYHYISPTRSGNHDTKTGIKKFQEFFGLRATGELDDETLNEMKKPRCGVPDVDDDMGRVKRYSVYGKKWWRSSFKYYLYKGEDMPESDQIRIIAKAFKYWSDATPKLRFTKTYATRNANLKLSFGKTRHSGTPFEPLCTTVFDGKGGMFGHAFPPRDGRIHFDDDEYFTENGSMWNRSQGLLYNAVHEIGHALGLRHSNKKDSVMWPQPKRGVPTLSQDDINGIRYLFH</sequence>
<evidence type="ECO:0000313" key="15">
    <source>
        <dbReference type="Proteomes" id="UP001163046"/>
    </source>
</evidence>
<keyword evidence="4 12" id="KW-0732">Signal</keyword>
<keyword evidence="3 10" id="KW-0479">Metal-binding</keyword>
<dbReference type="InterPro" id="IPR033739">
    <property type="entry name" value="M10A_MMP"/>
</dbReference>
<keyword evidence="6 10" id="KW-0862">Zinc</keyword>
<comment type="similarity">
    <text evidence="1">Belongs to the peptidase M10A family.</text>
</comment>
<keyword evidence="15" id="KW-1185">Reference proteome</keyword>
<evidence type="ECO:0000259" key="13">
    <source>
        <dbReference type="SMART" id="SM00235"/>
    </source>
</evidence>
<reference evidence="14" key="1">
    <citation type="submission" date="2023-01" db="EMBL/GenBank/DDBJ databases">
        <title>Genome assembly of the deep-sea coral Lophelia pertusa.</title>
        <authorList>
            <person name="Herrera S."/>
            <person name="Cordes E."/>
        </authorList>
    </citation>
    <scope>NUCLEOTIDE SEQUENCE</scope>
    <source>
        <strain evidence="14">USNM1676648</strain>
        <tissue evidence="14">Polyp</tissue>
    </source>
</reference>
<gene>
    <name evidence="14" type="primary">Mmp1_4</name>
    <name evidence="14" type="ORF">OS493_000581</name>
</gene>
<dbReference type="SUPFAM" id="SSF47090">
    <property type="entry name" value="PGBD-like"/>
    <property type="match status" value="1"/>
</dbReference>
<dbReference type="InterPro" id="IPR021190">
    <property type="entry name" value="Pept_M10A"/>
</dbReference>
<comment type="cofactor">
    <cofactor evidence="10">
        <name>Ca(2+)</name>
        <dbReference type="ChEBI" id="CHEBI:29108"/>
    </cofactor>
    <text evidence="10">Can bind about 5 Ca(2+) ions per subunit.</text>
</comment>
<feature type="binding site" evidence="10">
    <location>
        <position position="196"/>
    </location>
    <ligand>
        <name>Ca(2+)</name>
        <dbReference type="ChEBI" id="CHEBI:29108"/>
        <label>3</label>
    </ligand>
</feature>
<dbReference type="PANTHER" id="PTHR10201">
    <property type="entry name" value="MATRIX METALLOPROTEINASE"/>
    <property type="match status" value="1"/>
</dbReference>
<feature type="binding site" evidence="10">
    <location>
        <position position="176"/>
    </location>
    <ligand>
        <name>Ca(2+)</name>
        <dbReference type="ChEBI" id="CHEBI:29108"/>
        <label>3</label>
    </ligand>
</feature>
<feature type="domain" description="Peptidase metallopeptidase" evidence="13">
    <location>
        <begin position="99"/>
        <end position="261"/>
    </location>
</feature>
<dbReference type="SMART" id="SM00235">
    <property type="entry name" value="ZnMc"/>
    <property type="match status" value="1"/>
</dbReference>
<feature type="short sequence motif" description="Cysteine switch" evidence="11">
    <location>
        <begin position="78"/>
        <end position="85"/>
    </location>
</feature>
<feature type="binding site" description="in inhibited form" evidence="10">
    <location>
        <position position="80"/>
    </location>
    <ligand>
        <name>Zn(2+)</name>
        <dbReference type="ChEBI" id="CHEBI:29105"/>
        <label>2</label>
        <note>catalytic</note>
    </ligand>
</feature>
<evidence type="ECO:0000256" key="10">
    <source>
        <dbReference type="PIRSR" id="PIRSR621190-2"/>
    </source>
</evidence>
<keyword evidence="8" id="KW-0865">Zymogen</keyword>
<organism evidence="14 15">
    <name type="scientific">Desmophyllum pertusum</name>
    <dbReference type="NCBI Taxonomy" id="174260"/>
    <lineage>
        <taxon>Eukaryota</taxon>
        <taxon>Metazoa</taxon>
        <taxon>Cnidaria</taxon>
        <taxon>Anthozoa</taxon>
        <taxon>Hexacorallia</taxon>
        <taxon>Scleractinia</taxon>
        <taxon>Caryophylliina</taxon>
        <taxon>Caryophylliidae</taxon>
        <taxon>Desmophyllum</taxon>
    </lineage>
</organism>
<dbReference type="Gene3D" id="3.40.390.10">
    <property type="entry name" value="Collagenase (Catalytic Domain)"/>
    <property type="match status" value="1"/>
</dbReference>
<dbReference type="GO" id="GO:0006508">
    <property type="term" value="P:proteolysis"/>
    <property type="evidence" value="ECO:0007669"/>
    <property type="project" value="UniProtKB-KW"/>
</dbReference>
<feature type="binding site" evidence="10">
    <location>
        <position position="199"/>
    </location>
    <ligand>
        <name>Ca(2+)</name>
        <dbReference type="ChEBI" id="CHEBI:29108"/>
        <label>3</label>
    </ligand>
</feature>